<name>C5KVD0_PERM5</name>
<reference evidence="1 2" key="1">
    <citation type="submission" date="2008-07" db="EMBL/GenBank/DDBJ databases">
        <authorList>
            <person name="El-Sayed N."/>
            <person name="Caler E."/>
            <person name="Inman J."/>
            <person name="Amedeo P."/>
            <person name="Hass B."/>
            <person name="Wortman J."/>
        </authorList>
    </citation>
    <scope>NUCLEOTIDE SEQUENCE [LARGE SCALE GENOMIC DNA]</scope>
    <source>
        <strain evidence="2">ATCC 50983 / TXsc</strain>
    </source>
</reference>
<dbReference type="EMBL" id="GG676481">
    <property type="protein sequence ID" value="EER11559.1"/>
    <property type="molecule type" value="Genomic_DNA"/>
</dbReference>
<keyword evidence="2" id="KW-1185">Reference proteome</keyword>
<protein>
    <submittedName>
        <fullName evidence="1">Uncharacterized protein</fullName>
    </submittedName>
</protein>
<accession>C5KVD0</accession>
<dbReference type="RefSeq" id="XP_002779764.1">
    <property type="nucleotide sequence ID" value="XM_002779718.1"/>
</dbReference>
<sequence>MKLRFYMFDWDDNILYMPTKVHVDIDGEPRDITTQEFAKLRGSPGLKPRNGSWKETFADMHDEDDLFYRDALEAIEKEQFGPSFHSFKNCLAHARLFAIITARGHPSEVVKSGVLRLIPKILNEEEMARMYRHLEWYGKLHDSKPMSVEKYISLCEFATVSSNEFRAKYGNLPSEEAKQIAMRQFIDSSVERIQRIITHSVASEVRKLRMLRRKGSKIMCNMSYTDLTFGMSDDDRHNVKAISDFLANDMTKEHKHAKFYVYDTRMNKE</sequence>
<proteinExistence type="predicted"/>
<dbReference type="OMA" id="DFLANDM"/>
<dbReference type="InParanoid" id="C5KVD0"/>
<organism evidence="2">
    <name type="scientific">Perkinsus marinus (strain ATCC 50983 / TXsc)</name>
    <dbReference type="NCBI Taxonomy" id="423536"/>
    <lineage>
        <taxon>Eukaryota</taxon>
        <taxon>Sar</taxon>
        <taxon>Alveolata</taxon>
        <taxon>Perkinsozoa</taxon>
        <taxon>Perkinsea</taxon>
        <taxon>Perkinsida</taxon>
        <taxon>Perkinsidae</taxon>
        <taxon>Perkinsus</taxon>
    </lineage>
</organism>
<evidence type="ECO:0000313" key="1">
    <source>
        <dbReference type="EMBL" id="EER11559.1"/>
    </source>
</evidence>
<gene>
    <name evidence="1" type="ORF">Pmar_PMAR024907</name>
</gene>
<evidence type="ECO:0000313" key="2">
    <source>
        <dbReference type="Proteomes" id="UP000007800"/>
    </source>
</evidence>
<dbReference type="OrthoDB" id="432516at2759"/>
<dbReference type="AlphaFoldDB" id="C5KVD0"/>
<dbReference type="GeneID" id="9046957"/>
<dbReference type="Proteomes" id="UP000007800">
    <property type="component" value="Unassembled WGS sequence"/>
</dbReference>